<reference evidence="5 6" key="1">
    <citation type="submission" date="2024-03" db="EMBL/GenBank/DDBJ databases">
        <title>The Acrasis kona genome and developmental transcriptomes reveal deep origins of eukaryotic multicellular pathways.</title>
        <authorList>
            <person name="Sheikh S."/>
            <person name="Fu C.-J."/>
            <person name="Brown M.W."/>
            <person name="Baldauf S.L."/>
        </authorList>
    </citation>
    <scope>NUCLEOTIDE SEQUENCE [LARGE SCALE GENOMIC DNA]</scope>
    <source>
        <strain evidence="5 6">ATCC MYA-3509</strain>
    </source>
</reference>
<name>A0AAW2YSB1_9EUKA</name>
<organism evidence="5 6">
    <name type="scientific">Acrasis kona</name>
    <dbReference type="NCBI Taxonomy" id="1008807"/>
    <lineage>
        <taxon>Eukaryota</taxon>
        <taxon>Discoba</taxon>
        <taxon>Heterolobosea</taxon>
        <taxon>Tetramitia</taxon>
        <taxon>Eutetramitia</taxon>
        <taxon>Acrasidae</taxon>
        <taxon>Acrasis</taxon>
    </lineage>
</organism>
<gene>
    <name evidence="5" type="ORF">AKO1_007321</name>
</gene>
<evidence type="ECO:0000256" key="1">
    <source>
        <dbReference type="ARBA" id="ARBA00004141"/>
    </source>
</evidence>
<evidence type="ECO:0000313" key="6">
    <source>
        <dbReference type="Proteomes" id="UP001431209"/>
    </source>
</evidence>
<keyword evidence="2" id="KW-0812">Transmembrane</keyword>
<dbReference type="Pfam" id="PF10639">
    <property type="entry name" value="TMEM234"/>
    <property type="match status" value="1"/>
</dbReference>
<proteinExistence type="predicted"/>
<dbReference type="Proteomes" id="UP001431209">
    <property type="component" value="Unassembled WGS sequence"/>
</dbReference>
<comment type="caution">
    <text evidence="5">The sequence shown here is derived from an EMBL/GenBank/DDBJ whole genome shotgun (WGS) entry which is preliminary data.</text>
</comment>
<dbReference type="AlphaFoldDB" id="A0AAW2YSB1"/>
<keyword evidence="3" id="KW-1133">Transmembrane helix</keyword>
<keyword evidence="6" id="KW-1185">Reference proteome</keyword>
<dbReference type="EMBL" id="JAOPGA020000617">
    <property type="protein sequence ID" value="KAL0479974.1"/>
    <property type="molecule type" value="Genomic_DNA"/>
</dbReference>
<evidence type="ECO:0000256" key="4">
    <source>
        <dbReference type="ARBA" id="ARBA00023136"/>
    </source>
</evidence>
<keyword evidence="4" id="KW-0472">Membrane</keyword>
<evidence type="ECO:0000256" key="2">
    <source>
        <dbReference type="ARBA" id="ARBA00022692"/>
    </source>
</evidence>
<dbReference type="PANTHER" id="PTHR28668">
    <property type="entry name" value="TRANSMEMBRANE PROTEIN 234"/>
    <property type="match status" value="1"/>
</dbReference>
<evidence type="ECO:0000256" key="3">
    <source>
        <dbReference type="ARBA" id="ARBA00022989"/>
    </source>
</evidence>
<sequence length="128" mass="14302">MLPPVFFMIAAAFTWGVTNPFLKKASTESLNQPKGEKPKTFMQNLYQLFTSWKYILTQLINWSGSVLFMFALGATDITTAVPVTNSLTFVITELTDTWVLKSQERKNKTSLYIGIALVLTGIAICQKA</sequence>
<protein>
    <recommendedName>
        <fullName evidence="7">Transmembrane protein 234</fullName>
    </recommendedName>
</protein>
<dbReference type="PANTHER" id="PTHR28668:SF1">
    <property type="entry name" value="TRANSMEMBRANE PROTEIN 234"/>
    <property type="match status" value="1"/>
</dbReference>
<dbReference type="InterPro" id="IPR018908">
    <property type="entry name" value="TMEM234"/>
</dbReference>
<dbReference type="GO" id="GO:0016020">
    <property type="term" value="C:membrane"/>
    <property type="evidence" value="ECO:0007669"/>
    <property type="project" value="UniProtKB-SubCell"/>
</dbReference>
<accession>A0AAW2YSB1</accession>
<comment type="subcellular location">
    <subcellularLocation>
        <location evidence="1">Membrane</location>
        <topology evidence="1">Multi-pass membrane protein</topology>
    </subcellularLocation>
</comment>
<dbReference type="Gene3D" id="1.10.3730.20">
    <property type="match status" value="1"/>
</dbReference>
<evidence type="ECO:0000313" key="5">
    <source>
        <dbReference type="EMBL" id="KAL0479974.1"/>
    </source>
</evidence>
<evidence type="ECO:0008006" key="7">
    <source>
        <dbReference type="Google" id="ProtNLM"/>
    </source>
</evidence>